<dbReference type="CDD" id="cd04301">
    <property type="entry name" value="NAT_SF"/>
    <property type="match status" value="1"/>
</dbReference>
<keyword evidence="3" id="KW-1185">Reference proteome</keyword>
<dbReference type="InterPro" id="IPR000182">
    <property type="entry name" value="GNAT_dom"/>
</dbReference>
<feature type="domain" description="N-acetyltransferase" evidence="1">
    <location>
        <begin position="6"/>
        <end position="148"/>
    </location>
</feature>
<dbReference type="SUPFAM" id="SSF55729">
    <property type="entry name" value="Acyl-CoA N-acyltransferases (Nat)"/>
    <property type="match status" value="1"/>
</dbReference>
<dbReference type="Pfam" id="PF13673">
    <property type="entry name" value="Acetyltransf_10"/>
    <property type="match status" value="1"/>
</dbReference>
<dbReference type="EMBL" id="JAFBED010000002">
    <property type="protein sequence ID" value="MBM7619138.1"/>
    <property type="molecule type" value="Genomic_DNA"/>
</dbReference>
<reference evidence="2 3" key="1">
    <citation type="submission" date="2021-01" db="EMBL/GenBank/DDBJ databases">
        <title>Genomic Encyclopedia of Type Strains, Phase IV (KMG-IV): sequencing the most valuable type-strain genomes for metagenomic binning, comparative biology and taxonomic classification.</title>
        <authorList>
            <person name="Goeker M."/>
        </authorList>
    </citation>
    <scope>NUCLEOTIDE SEQUENCE [LARGE SCALE GENOMIC DNA]</scope>
    <source>
        <strain evidence="2 3">DSM 25879</strain>
    </source>
</reference>
<proteinExistence type="predicted"/>
<comment type="caution">
    <text evidence="2">The sequence shown here is derived from an EMBL/GenBank/DDBJ whole genome shotgun (WGS) entry which is preliminary data.</text>
</comment>
<evidence type="ECO:0000313" key="3">
    <source>
        <dbReference type="Proteomes" id="UP000737402"/>
    </source>
</evidence>
<sequence>MGWFLKRFEELTNIELYNILKERTAVFVVEQTCPYPEVDGKDPHSYHLYKEENGEIIAYLRVLPPGVSYKEASIGRVLVKQEYRGQGIAEELLRRGLDFIHDELKRDTVKIQAQDYLRNFYGSFGFKAITETYLEDNIPHVDMLLQIP</sequence>
<dbReference type="InterPro" id="IPR016181">
    <property type="entry name" value="Acyl_CoA_acyltransferase"/>
</dbReference>
<accession>A0ABS2NXJ0</accession>
<dbReference type="PROSITE" id="PS51186">
    <property type="entry name" value="GNAT"/>
    <property type="match status" value="1"/>
</dbReference>
<gene>
    <name evidence="2" type="ORF">JOC95_000987</name>
</gene>
<protein>
    <submittedName>
        <fullName evidence="2">ElaA protein</fullName>
    </submittedName>
</protein>
<evidence type="ECO:0000313" key="2">
    <source>
        <dbReference type="EMBL" id="MBM7619138.1"/>
    </source>
</evidence>
<dbReference type="RefSeq" id="WP_204413968.1">
    <property type="nucleotide sequence ID" value="NZ_JAFBED010000002.1"/>
</dbReference>
<dbReference type="Gene3D" id="3.40.630.30">
    <property type="match status" value="1"/>
</dbReference>
<evidence type="ECO:0000259" key="1">
    <source>
        <dbReference type="PROSITE" id="PS51186"/>
    </source>
</evidence>
<name>A0ABS2NXJ0_9BACI</name>
<dbReference type="Proteomes" id="UP000737402">
    <property type="component" value="Unassembled WGS sequence"/>
</dbReference>
<organism evidence="2 3">
    <name type="scientific">Sutcliffiella tianshenii</name>
    <dbReference type="NCBI Taxonomy" id="1463404"/>
    <lineage>
        <taxon>Bacteria</taxon>
        <taxon>Bacillati</taxon>
        <taxon>Bacillota</taxon>
        <taxon>Bacilli</taxon>
        <taxon>Bacillales</taxon>
        <taxon>Bacillaceae</taxon>
        <taxon>Sutcliffiella</taxon>
    </lineage>
</organism>